<keyword evidence="4" id="KW-0496">Mitochondrion</keyword>
<proteinExistence type="predicted"/>
<evidence type="ECO:0000256" key="2">
    <source>
        <dbReference type="ARBA" id="ARBA00022692"/>
    </source>
</evidence>
<evidence type="ECO:0000313" key="6">
    <source>
        <dbReference type="EMBL" id="PRT55701.1"/>
    </source>
</evidence>
<dbReference type="RefSeq" id="XP_024665646.1">
    <property type="nucleotide sequence ID" value="XM_024809878.1"/>
</dbReference>
<dbReference type="GeneID" id="36517069"/>
<comment type="caution">
    <text evidence="6">The sequence shown here is derived from an EMBL/GenBank/DDBJ whole genome shotgun (WGS) entry which is preliminary data.</text>
</comment>
<keyword evidence="3" id="KW-1000">Mitochondrion outer membrane</keyword>
<dbReference type="EMBL" id="NDIQ01000022">
    <property type="protein sequence ID" value="PRT55701.1"/>
    <property type="molecule type" value="Genomic_DNA"/>
</dbReference>
<evidence type="ECO:0000313" key="7">
    <source>
        <dbReference type="Proteomes" id="UP000238350"/>
    </source>
</evidence>
<dbReference type="GO" id="GO:0001401">
    <property type="term" value="C:SAM complex"/>
    <property type="evidence" value="ECO:0007669"/>
    <property type="project" value="TreeGrafter"/>
</dbReference>
<dbReference type="GO" id="GO:0051654">
    <property type="term" value="P:establishment of mitochondrion localization"/>
    <property type="evidence" value="ECO:0007669"/>
    <property type="project" value="TreeGrafter"/>
</dbReference>
<evidence type="ECO:0000256" key="3">
    <source>
        <dbReference type="ARBA" id="ARBA00022787"/>
    </source>
</evidence>
<dbReference type="Proteomes" id="UP000238350">
    <property type="component" value="Unassembled WGS sequence"/>
</dbReference>
<dbReference type="Pfam" id="PF12519">
    <property type="entry name" value="MDM10"/>
    <property type="match status" value="1"/>
</dbReference>
<keyword evidence="7" id="KW-1185">Reference proteome</keyword>
<dbReference type="GO" id="GO:0070096">
    <property type="term" value="P:mitochondrial outer membrane translocase complex assembly"/>
    <property type="evidence" value="ECO:0007669"/>
    <property type="project" value="TreeGrafter"/>
</dbReference>
<keyword evidence="1" id="KW-1134">Transmembrane beta strand</keyword>
<gene>
    <name evidence="6" type="ORF">B9G98_03321</name>
</gene>
<dbReference type="OrthoDB" id="2103793at2759"/>
<protein>
    <submittedName>
        <fullName evidence="6">Mitochondrial distribution and morphology protein 10</fullName>
    </submittedName>
</protein>
<dbReference type="GO" id="GO:1990456">
    <property type="term" value="P:mitochondrion-endoplasmic reticulum membrane tethering"/>
    <property type="evidence" value="ECO:0007669"/>
    <property type="project" value="TreeGrafter"/>
</dbReference>
<keyword evidence="5" id="KW-0472">Membrane</keyword>
<accession>A0A2T0FL35</accession>
<dbReference type="InterPro" id="IPR027539">
    <property type="entry name" value="Mdm10"/>
</dbReference>
<dbReference type="STRING" id="45607.A0A2T0FL35"/>
<evidence type="ECO:0000256" key="5">
    <source>
        <dbReference type="ARBA" id="ARBA00023136"/>
    </source>
</evidence>
<dbReference type="GO" id="GO:0032865">
    <property type="term" value="C:ERMES complex"/>
    <property type="evidence" value="ECO:0007669"/>
    <property type="project" value="InterPro"/>
</dbReference>
<evidence type="ECO:0000256" key="1">
    <source>
        <dbReference type="ARBA" id="ARBA00022452"/>
    </source>
</evidence>
<organism evidence="6 7">
    <name type="scientific">Wickerhamiella sorbophila</name>
    <dbReference type="NCBI Taxonomy" id="45607"/>
    <lineage>
        <taxon>Eukaryota</taxon>
        <taxon>Fungi</taxon>
        <taxon>Dikarya</taxon>
        <taxon>Ascomycota</taxon>
        <taxon>Saccharomycotina</taxon>
        <taxon>Dipodascomycetes</taxon>
        <taxon>Dipodascales</taxon>
        <taxon>Trichomonascaceae</taxon>
        <taxon>Wickerhamiella</taxon>
    </lineage>
</organism>
<reference evidence="6 7" key="1">
    <citation type="submission" date="2017-04" db="EMBL/GenBank/DDBJ databases">
        <title>Genome sequencing of [Candida] sorbophila.</title>
        <authorList>
            <person name="Ahn J.O."/>
        </authorList>
    </citation>
    <scope>NUCLEOTIDE SEQUENCE [LARGE SCALE GENOMIC DNA]</scope>
    <source>
        <strain evidence="6 7">DS02</strain>
    </source>
</reference>
<dbReference type="GO" id="GO:0045040">
    <property type="term" value="P:protein insertion into mitochondrial outer membrane"/>
    <property type="evidence" value="ECO:0007669"/>
    <property type="project" value="TreeGrafter"/>
</dbReference>
<dbReference type="PANTHER" id="PTHR28035">
    <property type="entry name" value="MITOCHONDRIAL DISTRIBUTION AND MORPHOLOGY PROTEIN 10"/>
    <property type="match status" value="1"/>
</dbReference>
<dbReference type="AlphaFoldDB" id="A0A2T0FL35"/>
<dbReference type="PANTHER" id="PTHR28035:SF1">
    <property type="entry name" value="MITOCHONDRIAL DISTRIBUTION AND MORPHOLOGY PROTEIN 10"/>
    <property type="match status" value="1"/>
</dbReference>
<name>A0A2T0FL35_9ASCO</name>
<evidence type="ECO:0000256" key="4">
    <source>
        <dbReference type="ARBA" id="ARBA00023128"/>
    </source>
</evidence>
<dbReference type="GO" id="GO:0015914">
    <property type="term" value="P:phospholipid transport"/>
    <property type="evidence" value="ECO:0007669"/>
    <property type="project" value="TreeGrafter"/>
</dbReference>
<keyword evidence="2" id="KW-0812">Transmembrane</keyword>
<sequence length="250" mass="28258">MRGYMDYLEESFLQKCGWDIQSSYANIVVASRNILDFDVPSGASLNLTSKASEPSISSWTLSNMDSIKGSMAYMYTSKNLRLEPSRDIDLEKLVQCFRQASMRVAEPQPGNNPRKGLLLYGRMFLPGQSLEAMAISKFTASSQLITKWIVDPRLIQPVVATFNWQTQSTNKSTREFIYSTHENLLGFRTLYNVAEWTNEGESQFPSKLAAGLEVYFAASKKSPGISIASRVFLKILIQFLFLRFRLDIGL</sequence>